<protein>
    <recommendedName>
        <fullName evidence="3">Rhamnan synthesis protein F</fullName>
    </recommendedName>
</protein>
<dbReference type="AlphaFoldDB" id="A0A8J2ZFH7"/>
<reference evidence="1 2" key="1">
    <citation type="journal article" date="2014" name="Int. J. Syst. Evol. Microbiol.">
        <title>Complete genome sequence of Corynebacterium casei LMG S-19264T (=DSM 44701T), isolated from a smear-ripened cheese.</title>
        <authorList>
            <consortium name="US DOE Joint Genome Institute (JGI-PGF)"/>
            <person name="Walter F."/>
            <person name="Albersmeier A."/>
            <person name="Kalinowski J."/>
            <person name="Ruckert C."/>
        </authorList>
    </citation>
    <scope>NUCLEOTIDE SEQUENCE [LARGE SCALE GENOMIC DNA]</scope>
    <source>
        <strain evidence="1 2">CGMCC 1.16330</strain>
    </source>
</reference>
<evidence type="ECO:0000313" key="1">
    <source>
        <dbReference type="EMBL" id="GGG49675.1"/>
    </source>
</evidence>
<sequence length="399" mass="44383">MRRVVTGADKEGAAVPMVGPSLTDLADIEPGARRWLHGLPGLPRLRHWPQLAKELGRLSRRAAERLGEVARAAVLDPAMRLGIRPEPLLRVEPGGRSDPARKGVALFVHFSPDGRISRMVRRQLETYDRLGFETVFLSNAPRIAEADWQEARARVALAVHRRNFALDFGAWQDVAPLVLRRWPQAEELLLVNDSVLGPIRPLDPVFAAMRAAGPGVFGLLESIQGGPHLQSWFLLARGREVVADLVAFLAALRLSVSKWHVVQRGELRLARAMRQRGHRVAAVYSYAALLERALSDPAERAYLAAALPWLEPRRALPEAEAVAAMRLRLLRRPVNPARLFWRVLYGPAGCPLIKTELIRRNPGRLPGVEVWRELVPPDPPCPLPEIEAHLRLMGAAPAR</sequence>
<comment type="caution">
    <text evidence="1">The sequence shown here is derived from an EMBL/GenBank/DDBJ whole genome shotgun (WGS) entry which is preliminary data.</text>
</comment>
<organism evidence="1 2">
    <name type="scientific">Caldovatus sediminis</name>
    <dbReference type="NCBI Taxonomy" id="2041189"/>
    <lineage>
        <taxon>Bacteria</taxon>
        <taxon>Pseudomonadati</taxon>
        <taxon>Pseudomonadota</taxon>
        <taxon>Alphaproteobacteria</taxon>
        <taxon>Acetobacterales</taxon>
        <taxon>Roseomonadaceae</taxon>
        <taxon>Caldovatus</taxon>
    </lineage>
</organism>
<gene>
    <name evidence="1" type="ORF">GCM10010964_41230</name>
</gene>
<evidence type="ECO:0000313" key="2">
    <source>
        <dbReference type="Proteomes" id="UP000597507"/>
    </source>
</evidence>
<accession>A0A8J2ZFH7</accession>
<evidence type="ECO:0008006" key="3">
    <source>
        <dbReference type="Google" id="ProtNLM"/>
    </source>
</evidence>
<dbReference type="Proteomes" id="UP000597507">
    <property type="component" value="Unassembled WGS sequence"/>
</dbReference>
<name>A0A8J2ZFH7_9PROT</name>
<proteinExistence type="predicted"/>
<keyword evidence="2" id="KW-1185">Reference proteome</keyword>
<dbReference type="EMBL" id="BMKS01000020">
    <property type="protein sequence ID" value="GGG49675.1"/>
    <property type="molecule type" value="Genomic_DNA"/>
</dbReference>